<dbReference type="AlphaFoldDB" id="A0A3M7QBH3"/>
<sequence>MPLGTAAQSLGTATLPGNPQREFEQINLLLQNSQEVEESIDILPELNLDVSPQTTTSSETISDIHDTNAVQPSTSRRLRITDVLPLINFNEEDEDDHFDYIGQTLHRDAKNRMLAKTERVEKENAISARVNAITNEEIEAEVKKMWSVGGDSNKRDIYTNKQKRSRESQIENYKTDQAG</sequence>
<evidence type="ECO:0000313" key="2">
    <source>
        <dbReference type="EMBL" id="RNA08817.1"/>
    </source>
</evidence>
<protein>
    <submittedName>
        <fullName evidence="2">Uncharacterized protein</fullName>
    </submittedName>
</protein>
<proteinExistence type="predicted"/>
<keyword evidence="3" id="KW-1185">Reference proteome</keyword>
<dbReference type="EMBL" id="REGN01006620">
    <property type="protein sequence ID" value="RNA08817.1"/>
    <property type="molecule type" value="Genomic_DNA"/>
</dbReference>
<organism evidence="2 3">
    <name type="scientific">Brachionus plicatilis</name>
    <name type="common">Marine rotifer</name>
    <name type="synonym">Brachionus muelleri</name>
    <dbReference type="NCBI Taxonomy" id="10195"/>
    <lineage>
        <taxon>Eukaryota</taxon>
        <taxon>Metazoa</taxon>
        <taxon>Spiralia</taxon>
        <taxon>Gnathifera</taxon>
        <taxon>Rotifera</taxon>
        <taxon>Eurotatoria</taxon>
        <taxon>Monogononta</taxon>
        <taxon>Pseudotrocha</taxon>
        <taxon>Ploima</taxon>
        <taxon>Brachionidae</taxon>
        <taxon>Brachionus</taxon>
    </lineage>
</organism>
<accession>A0A3M7QBH3</accession>
<feature type="region of interest" description="Disordered" evidence="1">
    <location>
        <begin position="149"/>
        <end position="179"/>
    </location>
</feature>
<name>A0A3M7QBH3_BRAPC</name>
<dbReference type="Proteomes" id="UP000276133">
    <property type="component" value="Unassembled WGS sequence"/>
</dbReference>
<comment type="caution">
    <text evidence="2">The sequence shown here is derived from an EMBL/GenBank/DDBJ whole genome shotgun (WGS) entry which is preliminary data.</text>
</comment>
<gene>
    <name evidence="2" type="ORF">BpHYR1_003089</name>
</gene>
<evidence type="ECO:0000313" key="3">
    <source>
        <dbReference type="Proteomes" id="UP000276133"/>
    </source>
</evidence>
<evidence type="ECO:0000256" key="1">
    <source>
        <dbReference type="SAM" id="MobiDB-lite"/>
    </source>
</evidence>
<reference evidence="2 3" key="1">
    <citation type="journal article" date="2018" name="Sci. Rep.">
        <title>Genomic signatures of local adaptation to the degree of environmental predictability in rotifers.</title>
        <authorList>
            <person name="Franch-Gras L."/>
            <person name="Hahn C."/>
            <person name="Garcia-Roger E.M."/>
            <person name="Carmona M.J."/>
            <person name="Serra M."/>
            <person name="Gomez A."/>
        </authorList>
    </citation>
    <scope>NUCLEOTIDE SEQUENCE [LARGE SCALE GENOMIC DNA]</scope>
    <source>
        <strain evidence="2">HYR1</strain>
    </source>
</reference>